<dbReference type="AlphaFoldDB" id="A0A024HVX0"/>
<dbReference type="RefSeq" id="WP_069335017.1">
    <property type="nucleotide sequence ID" value="NZ_CABHKM010000005.1"/>
</dbReference>
<evidence type="ECO:0000313" key="1">
    <source>
        <dbReference type="EMBL" id="CDM79821.1"/>
    </source>
</evidence>
<geneLocation type="plasmid" evidence="1">
    <name>pENVA</name>
</geneLocation>
<reference evidence="1" key="1">
    <citation type="journal article" date="2014" name="Antimicrob. Agents Chemother.">
        <title>IncH-Type Plasmid Harboring blaCTX-M-15, blaDHA-1, and qnrB4 Genes Recovered from Animal Isolates.</title>
        <authorList>
            <person name="Schluter A."/>
            <person name="Nordmann P."/>
            <person name="Bonnin R.A."/>
            <person name="Millemann Y."/>
            <person name="Eikmeyer F.G."/>
            <person name="Wibberg D."/>
            <person name="Puhler A."/>
            <person name="Poirel L."/>
        </authorList>
    </citation>
    <scope>NUCLEOTIDE SEQUENCE [LARGE SCALE GENOMIC DNA]</scope>
    <source>
        <strain evidence="1">Kp15</strain>
        <plasmid evidence="1">pENVA</plasmid>
    </source>
</reference>
<organism evidence="1">
    <name type="scientific">Klebsiella pneumoniae</name>
    <dbReference type="NCBI Taxonomy" id="573"/>
    <lineage>
        <taxon>Bacteria</taxon>
        <taxon>Pseudomonadati</taxon>
        <taxon>Pseudomonadota</taxon>
        <taxon>Gammaproteobacteria</taxon>
        <taxon>Enterobacterales</taxon>
        <taxon>Enterobacteriaceae</taxon>
        <taxon>Klebsiella/Raoultella group</taxon>
        <taxon>Klebsiella</taxon>
        <taxon>Klebsiella pneumoniae complex</taxon>
    </lineage>
</organism>
<name>A0A024HVX0_KLEPN</name>
<keyword evidence="1" id="KW-0614">Plasmid</keyword>
<sequence length="105" mass="11975">MNNKRTITTREQIKINGEIRERTATHIVTGAHGYETLCISGYIVEHNEMGEVIHNSEKLAEDLLPVTCPTCRVIWYHTHEFTLDDFDTLSGKGDFVVTDLKEVNI</sequence>
<gene>
    <name evidence="1" type="ORF">PENVA_0205</name>
</gene>
<protein>
    <submittedName>
        <fullName evidence="1">Uncharacterized protein</fullName>
    </submittedName>
</protein>
<proteinExistence type="predicted"/>
<accession>A0A024HVX0</accession>
<dbReference type="EMBL" id="HG918041">
    <property type="protein sequence ID" value="CDM79821.1"/>
    <property type="molecule type" value="Genomic_DNA"/>
</dbReference>